<dbReference type="GO" id="GO:0004867">
    <property type="term" value="F:serine-type endopeptidase inhibitor activity"/>
    <property type="evidence" value="ECO:0007669"/>
    <property type="project" value="InterPro"/>
</dbReference>
<dbReference type="InterPro" id="IPR036819">
    <property type="entry name" value="Subtilisin_inhibitor-like_sf"/>
</dbReference>
<dbReference type="EMBL" id="JACHLY010000001">
    <property type="protein sequence ID" value="MBB5997293.1"/>
    <property type="molecule type" value="Genomic_DNA"/>
</dbReference>
<name>A0A841E860_9ACTN</name>
<comment type="caution">
    <text evidence="2">The sequence shown here is derived from an EMBL/GenBank/DDBJ whole genome shotgun (WGS) entry which is preliminary data.</text>
</comment>
<evidence type="ECO:0000313" key="3">
    <source>
        <dbReference type="Proteomes" id="UP000578077"/>
    </source>
</evidence>
<proteinExistence type="predicted"/>
<organism evidence="2 3">
    <name type="scientific">Streptomonospora salina</name>
    <dbReference type="NCBI Taxonomy" id="104205"/>
    <lineage>
        <taxon>Bacteria</taxon>
        <taxon>Bacillati</taxon>
        <taxon>Actinomycetota</taxon>
        <taxon>Actinomycetes</taxon>
        <taxon>Streptosporangiales</taxon>
        <taxon>Nocardiopsidaceae</taxon>
        <taxon>Streptomonospora</taxon>
    </lineage>
</organism>
<dbReference type="AlphaFoldDB" id="A0A841E860"/>
<protein>
    <recommendedName>
        <fullName evidence="4">Subtilisin inhibitor domain-containing protein</fullName>
    </recommendedName>
</protein>
<feature type="region of interest" description="Disordered" evidence="1">
    <location>
        <begin position="43"/>
        <end position="69"/>
    </location>
</feature>
<dbReference type="RefSeq" id="WP_184633583.1">
    <property type="nucleotide sequence ID" value="NZ_BAABKT010000004.1"/>
</dbReference>
<feature type="compositionally biased region" description="Polar residues" evidence="1">
    <location>
        <begin position="50"/>
        <end position="63"/>
    </location>
</feature>
<dbReference type="Gene3D" id="3.30.350.10">
    <property type="entry name" value="Subtilisin inhibitor-like"/>
    <property type="match status" value="1"/>
</dbReference>
<evidence type="ECO:0000256" key="1">
    <source>
        <dbReference type="SAM" id="MobiDB-lite"/>
    </source>
</evidence>
<dbReference type="Proteomes" id="UP000578077">
    <property type="component" value="Unassembled WGS sequence"/>
</dbReference>
<accession>A0A841E860</accession>
<sequence length="178" mass="18235">MVKLNPRRGVLGSVGTAILGTLCLGGALSYGIAVGGSLMAPGPEAAVESSVDNTVSEQAGSSSPEPPVGDLRIQVVDQGRAYVQNLTCGGDSGADPAACSEIARVAAEWAEGSSVGSADNPFAEVAADAVCTDRSYGPQEAVITGTWQGQEIETEVDRSDSCQEARWQRLRPVTAPLD</sequence>
<dbReference type="SUPFAM" id="SSF55399">
    <property type="entry name" value="Subtilisin inhibitor"/>
    <property type="match status" value="1"/>
</dbReference>
<evidence type="ECO:0008006" key="4">
    <source>
        <dbReference type="Google" id="ProtNLM"/>
    </source>
</evidence>
<keyword evidence="3" id="KW-1185">Reference proteome</keyword>
<reference evidence="2 3" key="1">
    <citation type="submission" date="2020-08" db="EMBL/GenBank/DDBJ databases">
        <title>Sequencing the genomes of 1000 actinobacteria strains.</title>
        <authorList>
            <person name="Klenk H.-P."/>
        </authorList>
    </citation>
    <scope>NUCLEOTIDE SEQUENCE [LARGE SCALE GENOMIC DNA]</scope>
    <source>
        <strain evidence="2 3">DSM 44593</strain>
    </source>
</reference>
<gene>
    <name evidence="2" type="ORF">HNR25_001044</name>
</gene>
<evidence type="ECO:0000313" key="2">
    <source>
        <dbReference type="EMBL" id="MBB5997293.1"/>
    </source>
</evidence>